<dbReference type="InterPro" id="IPR052516">
    <property type="entry name" value="N-heterocyclic_Hydroxylase"/>
</dbReference>
<dbReference type="EC" id="1.3.99.16" evidence="2"/>
<dbReference type="Gene3D" id="3.30.365.10">
    <property type="entry name" value="Aldehyde oxidase/xanthine dehydrogenase, molybdopterin binding domain"/>
    <property type="match status" value="4"/>
</dbReference>
<dbReference type="PROSITE" id="PS51318">
    <property type="entry name" value="TAT"/>
    <property type="match status" value="1"/>
</dbReference>
<dbReference type="EMBL" id="MARB01000023">
    <property type="protein sequence ID" value="ODJ86323.1"/>
    <property type="molecule type" value="Genomic_DNA"/>
</dbReference>
<name>A0A7Z1AEE6_9GAMM</name>
<dbReference type="InterPro" id="IPR046867">
    <property type="entry name" value="AldOxase/xan_DH_MoCoBD2"/>
</dbReference>
<dbReference type="Pfam" id="PF02738">
    <property type="entry name" value="MoCoBD_1"/>
    <property type="match status" value="1"/>
</dbReference>
<comment type="caution">
    <text evidence="2">The sequence shown here is derived from an EMBL/GenBank/DDBJ whole genome shotgun (WGS) entry which is preliminary data.</text>
</comment>
<evidence type="ECO:0000259" key="1">
    <source>
        <dbReference type="SMART" id="SM01008"/>
    </source>
</evidence>
<dbReference type="OrthoDB" id="9767994at2"/>
<dbReference type="InterPro" id="IPR037165">
    <property type="entry name" value="AldOxase/xan_DH_Mopterin-bd_sf"/>
</dbReference>
<dbReference type="PANTHER" id="PTHR47495:SF2">
    <property type="entry name" value="ALDEHYDE DEHYDROGENASE"/>
    <property type="match status" value="1"/>
</dbReference>
<sequence>MKSDWITNLSRRRFLAAGVATAAGLTLGIMPVTRADTRRSGPGFAGAAPADQAAFQPNAFLRIGSDNQITVISKHLEMGQGTYTGLATLVAEELDAAWEQVRVEGAPADAKRYRNLYWGEAQGTGGSTAIANSWMQMRKAGAAARHMLVEAAAKQWQVKADEIGVEAGRLTHAPSGRSASFGEMADAAAQQPVPQEVLLKEPDEFRLIGKRLPRKDSPEKTDGSALFTIDVQLLEMYTAVVAHPPRFGAKVRSFDDKAARAIKGVKQVLQIPSGIAVVGDDFWSAKQGRDALQVEWDESEAFKQSSSEILDSYRELADQPGTVARNEGDSETAMAKAAKVIEAEYSVPFLAHAPMEPMDCVVRIDASGCEIWNGEQMNTGDQMAVAGLLGLQPEQVRIHMLYAGGSFGRRANPKADYVLEAVHIAKTMPPGTPVKLIWTREDDMRAGYYRPLYLHKLKAGLDAENRPMVWQQRIVGQSILAGTPFESVMVKDGIDQTSVEGAANLPYALKHIHIDLHSPQLQVPVLWWRSVGSTHTAFAVECFLDELAAEAGKDPVAFRRALLAEHPRHLGVLNLAVEKAGWDEPLGRNRGRGVAVHESFNSYVAQVAEVTVRRGVIYVDRVVIAVDCGVPVNPDVIEAQMQGGMGFGLAATLASELTLREGRVEQSNFHDYLTLRIDQMPEVEVYIVPSTEAPTGVGEPATPVIAPAVANAVFAATGQRLRQLPLRPA</sequence>
<dbReference type="PIRSF" id="PIRSF036389">
    <property type="entry name" value="IOR_B"/>
    <property type="match status" value="1"/>
</dbReference>
<dbReference type="InterPro" id="IPR012368">
    <property type="entry name" value="OxRdtase_Mopterin-bd_su_IorB"/>
</dbReference>
<reference evidence="2 3" key="1">
    <citation type="submission" date="2016-06" db="EMBL/GenBank/DDBJ databases">
        <title>Genome sequence of endosymbiont of Candidatus Endolucinida thiodiazotropha.</title>
        <authorList>
            <person name="Poehlein A."/>
            <person name="Koenig S."/>
            <person name="Heiden S.E."/>
            <person name="Thuermer A."/>
            <person name="Voget S."/>
            <person name="Daniel R."/>
            <person name="Markert S."/>
            <person name="Gros O."/>
            <person name="Schweder T."/>
        </authorList>
    </citation>
    <scope>NUCLEOTIDE SEQUENCE [LARGE SCALE GENOMIC DNA]</scope>
    <source>
        <strain evidence="2 3">COS</strain>
    </source>
</reference>
<dbReference type="InterPro" id="IPR000674">
    <property type="entry name" value="Ald_Oxase/Xan_DH_a/b"/>
</dbReference>
<organism evidence="2 3">
    <name type="scientific">Candidatus Thiodiazotropha endolucinida</name>
    <dbReference type="NCBI Taxonomy" id="1655433"/>
    <lineage>
        <taxon>Bacteria</taxon>
        <taxon>Pseudomonadati</taxon>
        <taxon>Pseudomonadota</taxon>
        <taxon>Gammaproteobacteria</taxon>
        <taxon>Chromatiales</taxon>
        <taxon>Sedimenticolaceae</taxon>
        <taxon>Candidatus Thiodiazotropha</taxon>
    </lineage>
</organism>
<proteinExistence type="predicted"/>
<dbReference type="AlphaFoldDB" id="A0A7Z1AEE6"/>
<evidence type="ECO:0000313" key="3">
    <source>
        <dbReference type="Proteomes" id="UP000094769"/>
    </source>
</evidence>
<dbReference type="InterPro" id="IPR008274">
    <property type="entry name" value="AldOxase/xan_DH_MoCoBD1"/>
</dbReference>
<keyword evidence="2" id="KW-0560">Oxidoreductase</keyword>
<dbReference type="PANTHER" id="PTHR47495">
    <property type="entry name" value="ALDEHYDE DEHYDROGENASE"/>
    <property type="match status" value="1"/>
</dbReference>
<accession>A0A7Z1AEE6</accession>
<evidence type="ECO:0000313" key="2">
    <source>
        <dbReference type="EMBL" id="ODJ86323.1"/>
    </source>
</evidence>
<feature type="domain" description="Aldehyde oxidase/xanthine dehydrogenase a/b hammerhead" evidence="1">
    <location>
        <begin position="222"/>
        <end position="300"/>
    </location>
</feature>
<dbReference type="Pfam" id="PF20256">
    <property type="entry name" value="MoCoBD_2"/>
    <property type="match status" value="2"/>
</dbReference>
<keyword evidence="3" id="KW-1185">Reference proteome</keyword>
<gene>
    <name evidence="2" type="primary">iorB</name>
    <name evidence="2" type="ORF">CODIS_33820</name>
</gene>
<dbReference type="Proteomes" id="UP000094769">
    <property type="component" value="Unassembled WGS sequence"/>
</dbReference>
<protein>
    <submittedName>
        <fullName evidence="2">Isoquinoline 1-oxidoreductase subunit beta</fullName>
        <ecNumber evidence="2">1.3.99.16</ecNumber>
    </submittedName>
</protein>
<dbReference type="RefSeq" id="WP_069127129.1">
    <property type="nucleotide sequence ID" value="NZ_MARB01000023.1"/>
</dbReference>
<dbReference type="InterPro" id="IPR006311">
    <property type="entry name" value="TAT_signal"/>
</dbReference>
<dbReference type="SMART" id="SM01008">
    <property type="entry name" value="Ald_Xan_dh_C"/>
    <property type="match status" value="1"/>
</dbReference>
<dbReference type="GO" id="GO:0047121">
    <property type="term" value="F:isoquinoline 1-oxidoreductase activity"/>
    <property type="evidence" value="ECO:0007669"/>
    <property type="project" value="UniProtKB-EC"/>
</dbReference>
<dbReference type="SUPFAM" id="SSF56003">
    <property type="entry name" value="Molybdenum cofactor-binding domain"/>
    <property type="match status" value="2"/>
</dbReference>